<evidence type="ECO:0000256" key="4">
    <source>
        <dbReference type="ARBA" id="ARBA00023180"/>
    </source>
</evidence>
<evidence type="ECO:0000256" key="1">
    <source>
        <dbReference type="ARBA" id="ARBA00008668"/>
    </source>
</evidence>
<dbReference type="Gene3D" id="3.40.50.1110">
    <property type="entry name" value="SGNH hydrolase"/>
    <property type="match status" value="1"/>
</dbReference>
<dbReference type="CDD" id="cd01837">
    <property type="entry name" value="SGNH_plant_lipase_like"/>
    <property type="match status" value="1"/>
</dbReference>
<dbReference type="InterPro" id="IPR035669">
    <property type="entry name" value="SGNH_plant_lipase-like"/>
</dbReference>
<dbReference type="GO" id="GO:0016788">
    <property type="term" value="F:hydrolase activity, acting on ester bonds"/>
    <property type="evidence" value="ECO:0007669"/>
    <property type="project" value="InterPro"/>
</dbReference>
<dbReference type="InterPro" id="IPR001087">
    <property type="entry name" value="GDSL"/>
</dbReference>
<gene>
    <name evidence="5" type="ORF">JCGZ_22152</name>
</gene>
<sequence>MGSFKIDFPYVISVFIFINLYSCYAQDLKACKFDQIYQFGDSQSDPGNSIIEIPQAYHARPPYGITINKATGRSNDGKLMIDYIAESAGLPWIEPYENPNSTLVHGANFAVAGVTALRVEDLIKWKIPLPYTNSSLLVQLEWFDKLMAKTCQTNCKDKLKSALFVVGTIGANDYDFAAYEGRGVGEIKDVMVPGVMKNIKQVIEEIIRYGAVRIVAPGVFQLGCTPSLLTLFETNKTALYDSLGCLKDYNDLFIYHNTLLQEMLKELQQKYPDVTILYGDIYSALQWILEDLTKLGFKSFKQGCCGTGGKYNFTPGLKHMCGAPGVPVCPNPREYVFWDGGHFSDQANKYLAEWLLKDLVPKLKCSP</sequence>
<dbReference type="EMBL" id="KK914250">
    <property type="protein sequence ID" value="KDP44570.1"/>
    <property type="molecule type" value="Genomic_DNA"/>
</dbReference>
<dbReference type="Pfam" id="PF00657">
    <property type="entry name" value="Lipase_GDSL"/>
    <property type="match status" value="1"/>
</dbReference>
<dbReference type="PANTHER" id="PTHR22835:SF675">
    <property type="entry name" value="ESTER HYDROLASE, PUTATIVE-RELATED"/>
    <property type="match status" value="1"/>
</dbReference>
<accession>A0A067LIV2</accession>
<keyword evidence="2" id="KW-0732">Signal</keyword>
<name>A0A067LIV2_JATCU</name>
<reference evidence="5 6" key="1">
    <citation type="journal article" date="2014" name="PLoS ONE">
        <title>Global Analysis of Gene Expression Profiles in Physic Nut (Jatropha curcas L.) Seedlings Exposed to Salt Stress.</title>
        <authorList>
            <person name="Zhang L."/>
            <person name="Zhang C."/>
            <person name="Wu P."/>
            <person name="Chen Y."/>
            <person name="Li M."/>
            <person name="Jiang H."/>
            <person name="Wu G."/>
        </authorList>
    </citation>
    <scope>NUCLEOTIDE SEQUENCE [LARGE SCALE GENOMIC DNA]</scope>
    <source>
        <strain evidence="6">cv. GZQX0401</strain>
        <tissue evidence="5">Young leaves</tissue>
    </source>
</reference>
<dbReference type="AlphaFoldDB" id="A0A067LIV2"/>
<dbReference type="InterPro" id="IPR036514">
    <property type="entry name" value="SGNH_hydro_sf"/>
</dbReference>
<evidence type="ECO:0000313" key="5">
    <source>
        <dbReference type="EMBL" id="KDP44570.1"/>
    </source>
</evidence>
<keyword evidence="4" id="KW-0325">Glycoprotein</keyword>
<comment type="similarity">
    <text evidence="1">Belongs to the 'GDSL' lipolytic enzyme family.</text>
</comment>
<evidence type="ECO:0000256" key="2">
    <source>
        <dbReference type="ARBA" id="ARBA00022729"/>
    </source>
</evidence>
<evidence type="ECO:0000256" key="3">
    <source>
        <dbReference type="ARBA" id="ARBA00022801"/>
    </source>
</evidence>
<dbReference type="OrthoDB" id="809048at2759"/>
<keyword evidence="6" id="KW-1185">Reference proteome</keyword>
<dbReference type="SUPFAM" id="SSF52266">
    <property type="entry name" value="SGNH hydrolase"/>
    <property type="match status" value="1"/>
</dbReference>
<evidence type="ECO:0000313" key="6">
    <source>
        <dbReference type="Proteomes" id="UP000027138"/>
    </source>
</evidence>
<dbReference type="Proteomes" id="UP000027138">
    <property type="component" value="Unassembled WGS sequence"/>
</dbReference>
<keyword evidence="3" id="KW-0378">Hydrolase</keyword>
<protein>
    <submittedName>
        <fullName evidence="5">Uncharacterized protein</fullName>
    </submittedName>
</protein>
<organism evidence="5 6">
    <name type="scientific">Jatropha curcas</name>
    <name type="common">Barbados nut</name>
    <dbReference type="NCBI Taxonomy" id="180498"/>
    <lineage>
        <taxon>Eukaryota</taxon>
        <taxon>Viridiplantae</taxon>
        <taxon>Streptophyta</taxon>
        <taxon>Embryophyta</taxon>
        <taxon>Tracheophyta</taxon>
        <taxon>Spermatophyta</taxon>
        <taxon>Magnoliopsida</taxon>
        <taxon>eudicotyledons</taxon>
        <taxon>Gunneridae</taxon>
        <taxon>Pentapetalae</taxon>
        <taxon>rosids</taxon>
        <taxon>fabids</taxon>
        <taxon>Malpighiales</taxon>
        <taxon>Euphorbiaceae</taxon>
        <taxon>Crotonoideae</taxon>
        <taxon>Jatropheae</taxon>
        <taxon>Jatropha</taxon>
    </lineage>
</organism>
<dbReference type="PANTHER" id="PTHR22835">
    <property type="entry name" value="ZINC FINGER FYVE DOMAIN CONTAINING PROTEIN"/>
    <property type="match status" value="1"/>
</dbReference>
<proteinExistence type="inferred from homology"/>